<reference evidence="6 7" key="1">
    <citation type="submission" date="2018-05" db="EMBL/GenBank/DDBJ databases">
        <title>Reference genomes for bee gut microbiota database.</title>
        <authorList>
            <person name="Ellegaard K.M."/>
        </authorList>
    </citation>
    <scope>NUCLEOTIDE SEQUENCE [LARGE SCALE GENOMIC DNA]</scope>
    <source>
        <strain evidence="6 7">ESL0167</strain>
    </source>
</reference>
<feature type="binding site" evidence="5">
    <location>
        <position position="226"/>
    </location>
    <ligand>
        <name>(2E)-4-hydroxy-3-methylbut-2-enyl diphosphate</name>
        <dbReference type="ChEBI" id="CHEBI:128753"/>
    </ligand>
</feature>
<evidence type="ECO:0000256" key="2">
    <source>
        <dbReference type="ARBA" id="ARBA00022723"/>
    </source>
</evidence>
<dbReference type="GO" id="GO:0050992">
    <property type="term" value="P:dimethylallyl diphosphate biosynthetic process"/>
    <property type="evidence" value="ECO:0007669"/>
    <property type="project" value="UniProtKB-UniRule"/>
</dbReference>
<name>A0A318MT16_FRIPE</name>
<dbReference type="AlphaFoldDB" id="A0A318MT16"/>
<dbReference type="RefSeq" id="WP_110443118.1">
    <property type="nucleotide sequence ID" value="NZ_CAMKYU010000001.1"/>
</dbReference>
<feature type="binding site" evidence="5">
    <location>
        <position position="74"/>
    </location>
    <ligand>
        <name>(2E)-4-hydroxy-3-methylbut-2-enyl diphosphate</name>
        <dbReference type="ChEBI" id="CHEBI:128753"/>
    </ligand>
</feature>
<feature type="binding site" evidence="5">
    <location>
        <position position="124"/>
    </location>
    <ligand>
        <name>isopentenyl diphosphate</name>
        <dbReference type="ChEBI" id="CHEBI:128769"/>
    </ligand>
</feature>
<evidence type="ECO:0000256" key="1">
    <source>
        <dbReference type="ARBA" id="ARBA00022485"/>
    </source>
</evidence>
<keyword evidence="5" id="KW-0560">Oxidoreductase</keyword>
<dbReference type="InterPro" id="IPR003451">
    <property type="entry name" value="LytB/IspH"/>
</dbReference>
<comment type="function">
    <text evidence="5">Catalyzes the conversion of 1-hydroxy-2-methyl-2-(E)-butenyl 4-diphosphate (HMBPP) into a mixture of isopentenyl diphosphate (IPP) and dimethylallyl diphosphate (DMAPP). Acts in the terminal step of the DOXP/MEP pathway for isoprenoid precursor biosynthesis.</text>
</comment>
<dbReference type="NCBIfam" id="NF002190">
    <property type="entry name" value="PRK01045.1-4"/>
    <property type="match status" value="1"/>
</dbReference>
<dbReference type="GO" id="GO:0051539">
    <property type="term" value="F:4 iron, 4 sulfur cluster binding"/>
    <property type="evidence" value="ECO:0007669"/>
    <property type="project" value="UniProtKB-UniRule"/>
</dbReference>
<comment type="caution">
    <text evidence="6">The sequence shown here is derived from an EMBL/GenBank/DDBJ whole genome shotgun (WGS) entry which is preliminary data.</text>
</comment>
<feature type="binding site" evidence="5">
    <location>
        <position position="167"/>
    </location>
    <ligand>
        <name>(2E)-4-hydroxy-3-methylbut-2-enyl diphosphate</name>
        <dbReference type="ChEBI" id="CHEBI:128753"/>
    </ligand>
</feature>
<comment type="pathway">
    <text evidence="5">Isoprenoid biosynthesis; isopentenyl diphosphate biosynthesis via DXP pathway; isopentenyl diphosphate from 1-deoxy-D-xylulose 5-phosphate: step 6/6.</text>
</comment>
<dbReference type="EC" id="1.17.7.4" evidence="5"/>
<dbReference type="PANTHER" id="PTHR30426:SF0">
    <property type="entry name" value="4-HYDROXY-3-METHYLBUT-2-ENYL DIPHOSPHATE REDUCTASE"/>
    <property type="match status" value="1"/>
</dbReference>
<feature type="binding site" evidence="5">
    <location>
        <position position="269"/>
    </location>
    <ligand>
        <name>isopentenyl diphosphate</name>
        <dbReference type="ChEBI" id="CHEBI:128769"/>
    </ligand>
</feature>
<keyword evidence="3 5" id="KW-0408">Iron</keyword>
<feature type="binding site" evidence="5">
    <location>
        <position position="41"/>
    </location>
    <ligand>
        <name>dimethylallyl diphosphate</name>
        <dbReference type="ChEBI" id="CHEBI:57623"/>
    </ligand>
</feature>
<feature type="binding site" evidence="5">
    <location>
        <position position="41"/>
    </location>
    <ligand>
        <name>isopentenyl diphosphate</name>
        <dbReference type="ChEBI" id="CHEBI:128769"/>
    </ligand>
</feature>
<feature type="binding site" evidence="5">
    <location>
        <position position="41"/>
    </location>
    <ligand>
        <name>(2E)-4-hydroxy-3-methylbut-2-enyl diphosphate</name>
        <dbReference type="ChEBI" id="CHEBI:128753"/>
    </ligand>
</feature>
<keyword evidence="2 5" id="KW-0479">Metal-binding</keyword>
<dbReference type="Gene3D" id="3.40.50.11270">
    <property type="match status" value="1"/>
</dbReference>
<feature type="binding site" evidence="5">
    <location>
        <position position="227"/>
    </location>
    <ligand>
        <name>(2E)-4-hydroxy-3-methylbut-2-enyl diphosphate</name>
        <dbReference type="ChEBI" id="CHEBI:128753"/>
    </ligand>
</feature>
<dbReference type="GO" id="GO:0016114">
    <property type="term" value="P:terpenoid biosynthetic process"/>
    <property type="evidence" value="ECO:0007669"/>
    <property type="project" value="UniProtKB-UniRule"/>
</dbReference>
<feature type="binding site" evidence="5">
    <location>
        <position position="269"/>
    </location>
    <ligand>
        <name>dimethylallyl diphosphate</name>
        <dbReference type="ChEBI" id="CHEBI:57623"/>
    </ligand>
</feature>
<feature type="binding site" evidence="5">
    <location>
        <position position="124"/>
    </location>
    <ligand>
        <name>dimethylallyl diphosphate</name>
        <dbReference type="ChEBI" id="CHEBI:57623"/>
    </ligand>
</feature>
<dbReference type="Pfam" id="PF02401">
    <property type="entry name" value="LYTB"/>
    <property type="match status" value="1"/>
</dbReference>
<feature type="binding site" evidence="5">
    <location>
        <position position="12"/>
    </location>
    <ligand>
        <name>[4Fe-4S] cluster</name>
        <dbReference type="ChEBI" id="CHEBI:49883"/>
    </ligand>
</feature>
<dbReference type="GO" id="GO:0019288">
    <property type="term" value="P:isopentenyl diphosphate biosynthetic process, methylerythritol 4-phosphate pathway"/>
    <property type="evidence" value="ECO:0007669"/>
    <property type="project" value="UniProtKB-UniRule"/>
</dbReference>
<evidence type="ECO:0000313" key="6">
    <source>
        <dbReference type="EMBL" id="PXY95888.1"/>
    </source>
</evidence>
<feature type="binding site" evidence="5">
    <location>
        <position position="74"/>
    </location>
    <ligand>
        <name>isopentenyl diphosphate</name>
        <dbReference type="ChEBI" id="CHEBI:128769"/>
    </ligand>
</feature>
<dbReference type="UniPathway" id="UPA00059">
    <property type="reaction ID" value="UER00105"/>
</dbReference>
<comment type="catalytic activity">
    <reaction evidence="5">
        <text>dimethylallyl diphosphate + 2 oxidized [2Fe-2S]-[ferredoxin] + H2O = (2E)-4-hydroxy-3-methylbut-2-enyl diphosphate + 2 reduced [2Fe-2S]-[ferredoxin] + 2 H(+)</text>
        <dbReference type="Rhea" id="RHEA:24825"/>
        <dbReference type="Rhea" id="RHEA-COMP:10000"/>
        <dbReference type="Rhea" id="RHEA-COMP:10001"/>
        <dbReference type="ChEBI" id="CHEBI:15377"/>
        <dbReference type="ChEBI" id="CHEBI:15378"/>
        <dbReference type="ChEBI" id="CHEBI:33737"/>
        <dbReference type="ChEBI" id="CHEBI:33738"/>
        <dbReference type="ChEBI" id="CHEBI:57623"/>
        <dbReference type="ChEBI" id="CHEBI:128753"/>
        <dbReference type="EC" id="1.17.7.4"/>
    </reaction>
</comment>
<dbReference type="UniPathway" id="UPA00056">
    <property type="reaction ID" value="UER00097"/>
</dbReference>
<comment type="cofactor">
    <cofactor evidence="5">
        <name>[4Fe-4S] cluster</name>
        <dbReference type="ChEBI" id="CHEBI:49883"/>
    </cofactor>
    <text evidence="5">Binds 1 [4Fe-4S] cluster per subunit.</text>
</comment>
<feature type="binding site" evidence="5">
    <location>
        <position position="74"/>
    </location>
    <ligand>
        <name>dimethylallyl diphosphate</name>
        <dbReference type="ChEBI" id="CHEBI:57623"/>
    </ligand>
</feature>
<dbReference type="Gene3D" id="3.40.1010.20">
    <property type="entry name" value="4-hydroxy-3-methylbut-2-enyl diphosphate reductase, catalytic domain"/>
    <property type="match status" value="2"/>
</dbReference>
<comment type="pathway">
    <text evidence="5">Isoprenoid biosynthesis; dimethylallyl diphosphate biosynthesis; dimethylallyl diphosphate from (2E)-4-hydroxy-3-methylbutenyl diphosphate: step 1/1.</text>
</comment>
<comment type="similarity">
    <text evidence="5">Belongs to the IspH family.</text>
</comment>
<dbReference type="NCBIfam" id="TIGR00216">
    <property type="entry name" value="ispH_lytB"/>
    <property type="match status" value="1"/>
</dbReference>
<protein>
    <recommendedName>
        <fullName evidence="5">4-hydroxy-3-methylbut-2-enyl diphosphate reductase</fullName>
        <shortName evidence="5">HMBPP reductase</shortName>
        <ecNumber evidence="5">1.17.7.4</ecNumber>
    </recommendedName>
</protein>
<dbReference type="GO" id="GO:0046872">
    <property type="term" value="F:metal ion binding"/>
    <property type="evidence" value="ECO:0007669"/>
    <property type="project" value="UniProtKB-KW"/>
</dbReference>
<feature type="binding site" evidence="5">
    <location>
        <position position="227"/>
    </location>
    <ligand>
        <name>isopentenyl diphosphate</name>
        <dbReference type="ChEBI" id="CHEBI:128769"/>
    </ligand>
</feature>
<dbReference type="HAMAP" id="MF_00191">
    <property type="entry name" value="IspH"/>
    <property type="match status" value="1"/>
</dbReference>
<accession>A0A318MT16</accession>
<feature type="binding site" evidence="5">
    <location>
        <position position="124"/>
    </location>
    <ligand>
        <name>(2E)-4-hydroxy-3-methylbut-2-enyl diphosphate</name>
        <dbReference type="ChEBI" id="CHEBI:128753"/>
    </ligand>
</feature>
<dbReference type="GO" id="GO:0051745">
    <property type="term" value="F:4-hydroxy-3-methylbut-2-enyl diphosphate reductase activity"/>
    <property type="evidence" value="ECO:0007669"/>
    <property type="project" value="UniProtKB-UniRule"/>
</dbReference>
<dbReference type="PANTHER" id="PTHR30426">
    <property type="entry name" value="4-HYDROXY-3-METHYLBUT-2-ENYL DIPHOSPHATE REDUCTASE"/>
    <property type="match status" value="1"/>
</dbReference>
<dbReference type="EMBL" id="QGLM01000007">
    <property type="protein sequence ID" value="PXY95888.1"/>
    <property type="molecule type" value="Genomic_DNA"/>
</dbReference>
<evidence type="ECO:0000256" key="3">
    <source>
        <dbReference type="ARBA" id="ARBA00023004"/>
    </source>
</evidence>
<feature type="binding site" evidence="5">
    <location>
        <position position="225"/>
    </location>
    <ligand>
        <name>dimethylallyl diphosphate</name>
        <dbReference type="ChEBI" id="CHEBI:57623"/>
    </ligand>
</feature>
<feature type="binding site" evidence="5">
    <location>
        <position position="269"/>
    </location>
    <ligand>
        <name>(2E)-4-hydroxy-3-methylbut-2-enyl diphosphate</name>
        <dbReference type="ChEBI" id="CHEBI:128753"/>
    </ligand>
</feature>
<feature type="binding site" evidence="5">
    <location>
        <position position="226"/>
    </location>
    <ligand>
        <name>dimethylallyl diphosphate</name>
        <dbReference type="ChEBI" id="CHEBI:57623"/>
    </ligand>
</feature>
<evidence type="ECO:0000256" key="4">
    <source>
        <dbReference type="ARBA" id="ARBA00023014"/>
    </source>
</evidence>
<comment type="catalytic activity">
    <reaction evidence="5">
        <text>isopentenyl diphosphate + 2 oxidized [2Fe-2S]-[ferredoxin] + H2O = (2E)-4-hydroxy-3-methylbut-2-enyl diphosphate + 2 reduced [2Fe-2S]-[ferredoxin] + 2 H(+)</text>
        <dbReference type="Rhea" id="RHEA:24488"/>
        <dbReference type="Rhea" id="RHEA-COMP:10000"/>
        <dbReference type="Rhea" id="RHEA-COMP:10001"/>
        <dbReference type="ChEBI" id="CHEBI:15377"/>
        <dbReference type="ChEBI" id="CHEBI:15378"/>
        <dbReference type="ChEBI" id="CHEBI:33737"/>
        <dbReference type="ChEBI" id="CHEBI:33738"/>
        <dbReference type="ChEBI" id="CHEBI:128753"/>
        <dbReference type="ChEBI" id="CHEBI:128769"/>
        <dbReference type="EC" id="1.17.7.4"/>
    </reaction>
</comment>
<feature type="binding site" evidence="5">
    <location>
        <position position="225"/>
    </location>
    <ligand>
        <name>isopentenyl diphosphate</name>
        <dbReference type="ChEBI" id="CHEBI:128769"/>
    </ligand>
</feature>
<sequence length="315" mass="35206">MKLILANPRGFCAGVHRAISIVEQAIYLFGAPIYVRHEVVHNRYVVNRLKEMGAIFIEELKDVPDNAILIFSAHGVSKAIRNEAKQRGLKVFDATCPLVTKVHMEVARASNRGEEVILIGHAGHIEVEGTMGQYNNDQGGIYLIESTKDVNTLQVKNENFLCFTTQTTLSVDDTAEIIAALQHRFPKIRGPRKNDICYATTNRQMVVRDLAQQSDIVLVVGSKNSSNSNRLAELARREGKTAYLIDFSSDIQEEWFKNVKAVGVTAGASAPEILVSEVIRHLNRMGYKSLEEMNGTIEDVVFEIPKELRIEVRES</sequence>
<gene>
    <name evidence="5" type="primary">ispH</name>
    <name evidence="6" type="ORF">DKK76_03070</name>
</gene>
<feature type="binding site" evidence="5">
    <location>
        <position position="197"/>
    </location>
    <ligand>
        <name>[4Fe-4S] cluster</name>
        <dbReference type="ChEBI" id="CHEBI:49883"/>
    </ligand>
</feature>
<dbReference type="Proteomes" id="UP000247838">
    <property type="component" value="Unassembled WGS sequence"/>
</dbReference>
<feature type="binding site" evidence="5">
    <location>
        <position position="225"/>
    </location>
    <ligand>
        <name>(2E)-4-hydroxy-3-methylbut-2-enyl diphosphate</name>
        <dbReference type="ChEBI" id="CHEBI:128753"/>
    </ligand>
</feature>
<feature type="binding site" evidence="5">
    <location>
        <position position="227"/>
    </location>
    <ligand>
        <name>dimethylallyl diphosphate</name>
        <dbReference type="ChEBI" id="CHEBI:57623"/>
    </ligand>
</feature>
<keyword evidence="4 5" id="KW-0411">Iron-sulfur</keyword>
<evidence type="ECO:0000256" key="5">
    <source>
        <dbReference type="HAMAP-Rule" id="MF_00191"/>
    </source>
</evidence>
<proteinExistence type="inferred from homology"/>
<keyword evidence="5" id="KW-0414">Isoprene biosynthesis</keyword>
<keyword evidence="1 5" id="KW-0004">4Fe-4S</keyword>
<dbReference type="CDD" id="cd13944">
    <property type="entry name" value="lytB_ispH"/>
    <property type="match status" value="1"/>
</dbReference>
<dbReference type="NCBIfam" id="NF002188">
    <property type="entry name" value="PRK01045.1-2"/>
    <property type="match status" value="1"/>
</dbReference>
<evidence type="ECO:0000313" key="7">
    <source>
        <dbReference type="Proteomes" id="UP000247838"/>
    </source>
</evidence>
<organism evidence="6 7">
    <name type="scientific">Frischella perrara</name>
    <dbReference type="NCBI Taxonomy" id="1267021"/>
    <lineage>
        <taxon>Bacteria</taxon>
        <taxon>Pseudomonadati</taxon>
        <taxon>Pseudomonadota</taxon>
        <taxon>Gammaproteobacteria</taxon>
        <taxon>Orbales</taxon>
        <taxon>Orbaceae</taxon>
        <taxon>Frischella</taxon>
    </lineage>
</organism>
<feature type="binding site" evidence="5">
    <location>
        <position position="226"/>
    </location>
    <ligand>
        <name>isopentenyl diphosphate</name>
        <dbReference type="ChEBI" id="CHEBI:128769"/>
    </ligand>
</feature>
<feature type="active site" description="Proton donor" evidence="5">
    <location>
        <position position="126"/>
    </location>
</feature>
<feature type="binding site" evidence="5">
    <location>
        <position position="96"/>
    </location>
    <ligand>
        <name>[4Fe-4S] cluster</name>
        <dbReference type="ChEBI" id="CHEBI:49883"/>
    </ligand>
</feature>